<organism evidence="1 2">
    <name type="scientific">Dendrolimus kikuchii</name>
    <dbReference type="NCBI Taxonomy" id="765133"/>
    <lineage>
        <taxon>Eukaryota</taxon>
        <taxon>Metazoa</taxon>
        <taxon>Ecdysozoa</taxon>
        <taxon>Arthropoda</taxon>
        <taxon>Hexapoda</taxon>
        <taxon>Insecta</taxon>
        <taxon>Pterygota</taxon>
        <taxon>Neoptera</taxon>
        <taxon>Endopterygota</taxon>
        <taxon>Lepidoptera</taxon>
        <taxon>Glossata</taxon>
        <taxon>Ditrysia</taxon>
        <taxon>Bombycoidea</taxon>
        <taxon>Lasiocampidae</taxon>
        <taxon>Dendrolimus</taxon>
    </lineage>
</organism>
<gene>
    <name evidence="1" type="ORF">K1T71_013788</name>
</gene>
<sequence length="58" mass="6982">MRDPFRPEDQFIYADADLKDYGPINYKAASIYAQMKKVKEQQKLQEIYDKQHPEEDML</sequence>
<evidence type="ECO:0000313" key="2">
    <source>
        <dbReference type="Proteomes" id="UP000824533"/>
    </source>
</evidence>
<protein>
    <submittedName>
        <fullName evidence="1">Uncharacterized protein</fullName>
    </submittedName>
</protein>
<name>A0ACC1CFR7_9NEOP</name>
<dbReference type="Proteomes" id="UP000824533">
    <property type="component" value="Linkage Group LG27"/>
</dbReference>
<evidence type="ECO:0000313" key="1">
    <source>
        <dbReference type="EMBL" id="KAJ0170417.1"/>
    </source>
</evidence>
<keyword evidence="2" id="KW-1185">Reference proteome</keyword>
<accession>A0ACC1CFR7</accession>
<comment type="caution">
    <text evidence="1">The sequence shown here is derived from an EMBL/GenBank/DDBJ whole genome shotgun (WGS) entry which is preliminary data.</text>
</comment>
<proteinExistence type="predicted"/>
<dbReference type="EMBL" id="CM034413">
    <property type="protein sequence ID" value="KAJ0170417.1"/>
    <property type="molecule type" value="Genomic_DNA"/>
</dbReference>
<reference evidence="1 2" key="1">
    <citation type="journal article" date="2021" name="Front. Genet.">
        <title>Chromosome-Level Genome Assembly Reveals Significant Gene Expansion in the Toll and IMD Signaling Pathways of Dendrolimus kikuchii.</title>
        <authorList>
            <person name="Zhou J."/>
            <person name="Wu P."/>
            <person name="Xiong Z."/>
            <person name="Liu N."/>
            <person name="Zhao N."/>
            <person name="Ji M."/>
            <person name="Qiu Y."/>
            <person name="Yang B."/>
        </authorList>
    </citation>
    <scope>NUCLEOTIDE SEQUENCE [LARGE SCALE GENOMIC DNA]</scope>
    <source>
        <strain evidence="1">Ann1</strain>
    </source>
</reference>